<reference evidence="1 2" key="2">
    <citation type="journal article" date="2022" name="Mol. Ecol. Resour.">
        <title>The genomes of chicory, endive, great burdock and yacon provide insights into Asteraceae paleo-polyploidization history and plant inulin production.</title>
        <authorList>
            <person name="Fan W."/>
            <person name="Wang S."/>
            <person name="Wang H."/>
            <person name="Wang A."/>
            <person name="Jiang F."/>
            <person name="Liu H."/>
            <person name="Zhao H."/>
            <person name="Xu D."/>
            <person name="Zhang Y."/>
        </authorList>
    </citation>
    <scope>NUCLEOTIDE SEQUENCE [LARGE SCALE GENOMIC DNA]</scope>
    <source>
        <strain evidence="2">cv. Yunnan</strain>
        <tissue evidence="1">Leaves</tissue>
    </source>
</reference>
<dbReference type="Proteomes" id="UP001056120">
    <property type="component" value="Linkage Group LG20"/>
</dbReference>
<sequence length="114" mass="13326">MRLVCGGEWPSKGGDWRRREEDDLKVAKFFGEDDNIKNRKPAVDDDDRSPADDRKENIDDTHGLDRNRYGAHVFELGLFILSLHIGDEDWTLLGNDFWGKMRKKQQTIRFGLVY</sequence>
<reference evidence="2" key="1">
    <citation type="journal article" date="2022" name="Mol. Ecol. Resour.">
        <title>The genomes of chicory, endive, great burdock and yacon provide insights into Asteraceae palaeo-polyploidization history and plant inulin production.</title>
        <authorList>
            <person name="Fan W."/>
            <person name="Wang S."/>
            <person name="Wang H."/>
            <person name="Wang A."/>
            <person name="Jiang F."/>
            <person name="Liu H."/>
            <person name="Zhao H."/>
            <person name="Xu D."/>
            <person name="Zhang Y."/>
        </authorList>
    </citation>
    <scope>NUCLEOTIDE SEQUENCE [LARGE SCALE GENOMIC DNA]</scope>
    <source>
        <strain evidence="2">cv. Yunnan</strain>
    </source>
</reference>
<proteinExistence type="predicted"/>
<organism evidence="1 2">
    <name type="scientific">Smallanthus sonchifolius</name>
    <dbReference type="NCBI Taxonomy" id="185202"/>
    <lineage>
        <taxon>Eukaryota</taxon>
        <taxon>Viridiplantae</taxon>
        <taxon>Streptophyta</taxon>
        <taxon>Embryophyta</taxon>
        <taxon>Tracheophyta</taxon>
        <taxon>Spermatophyta</taxon>
        <taxon>Magnoliopsida</taxon>
        <taxon>eudicotyledons</taxon>
        <taxon>Gunneridae</taxon>
        <taxon>Pentapetalae</taxon>
        <taxon>asterids</taxon>
        <taxon>campanulids</taxon>
        <taxon>Asterales</taxon>
        <taxon>Asteraceae</taxon>
        <taxon>Asteroideae</taxon>
        <taxon>Heliantheae alliance</taxon>
        <taxon>Millerieae</taxon>
        <taxon>Smallanthus</taxon>
    </lineage>
</organism>
<comment type="caution">
    <text evidence="1">The sequence shown here is derived from an EMBL/GenBank/DDBJ whole genome shotgun (WGS) entry which is preliminary data.</text>
</comment>
<accession>A0ACB9D5C6</accession>
<gene>
    <name evidence="1" type="ORF">L1987_59394</name>
</gene>
<evidence type="ECO:0000313" key="2">
    <source>
        <dbReference type="Proteomes" id="UP001056120"/>
    </source>
</evidence>
<dbReference type="EMBL" id="CM042037">
    <property type="protein sequence ID" value="KAI3741720.1"/>
    <property type="molecule type" value="Genomic_DNA"/>
</dbReference>
<evidence type="ECO:0000313" key="1">
    <source>
        <dbReference type="EMBL" id="KAI3741720.1"/>
    </source>
</evidence>
<protein>
    <submittedName>
        <fullName evidence="1">Uncharacterized protein</fullName>
    </submittedName>
</protein>
<name>A0ACB9D5C6_9ASTR</name>
<keyword evidence="2" id="KW-1185">Reference proteome</keyword>